<dbReference type="RefSeq" id="WP_069918133.1">
    <property type="nucleotide sequence ID" value="NZ_MEHK01000001.1"/>
</dbReference>
<reference evidence="1 2" key="1">
    <citation type="submission" date="2016-08" db="EMBL/GenBank/DDBJ databases">
        <title>The complete genome of Streptomyces subrutilus 10-1-1.</title>
        <authorList>
            <person name="Chen X."/>
        </authorList>
    </citation>
    <scope>NUCLEOTIDE SEQUENCE [LARGE SCALE GENOMIC DNA]</scope>
    <source>
        <strain evidence="1 2">10-1-1</strain>
    </source>
</reference>
<organism evidence="1 2">
    <name type="scientific">Streptomyces subrutilus</name>
    <dbReference type="NCBI Taxonomy" id="36818"/>
    <lineage>
        <taxon>Bacteria</taxon>
        <taxon>Bacillati</taxon>
        <taxon>Actinomycetota</taxon>
        <taxon>Actinomycetes</taxon>
        <taxon>Kitasatosporales</taxon>
        <taxon>Streptomycetaceae</taxon>
        <taxon>Streptomyces</taxon>
    </lineage>
</organism>
<evidence type="ECO:0000313" key="2">
    <source>
        <dbReference type="Proteomes" id="UP000095705"/>
    </source>
</evidence>
<evidence type="ECO:0008006" key="3">
    <source>
        <dbReference type="Google" id="ProtNLM"/>
    </source>
</evidence>
<name>A0A1E5PKE5_9ACTN</name>
<dbReference type="OrthoDB" id="4203464at2"/>
<gene>
    <name evidence="1" type="ORF">BGK67_00185</name>
</gene>
<proteinExistence type="predicted"/>
<dbReference type="AlphaFoldDB" id="A0A1E5PKE5"/>
<keyword evidence="2" id="KW-1185">Reference proteome</keyword>
<dbReference type="EMBL" id="MEHK01000001">
    <property type="protein sequence ID" value="OEJ30017.1"/>
    <property type="molecule type" value="Genomic_DNA"/>
</dbReference>
<comment type="caution">
    <text evidence="1">The sequence shown here is derived from an EMBL/GenBank/DDBJ whole genome shotgun (WGS) entry which is preliminary data.</text>
</comment>
<protein>
    <recommendedName>
        <fullName evidence="3">Resolvase/invertase-type recombinase catalytic domain-containing protein</fullName>
    </recommendedName>
</protein>
<sequence length="103" mass="11655">MVLYAQAPQQEADAHFEALELVAKARNWSVRGQMCLDSTGPALLEYRPGLTTARGLLRAGYADGLLVPRFEHISPHRGEYERFLREVDERDWFVALALPESGR</sequence>
<accession>A0A1E5PKE5</accession>
<evidence type="ECO:0000313" key="1">
    <source>
        <dbReference type="EMBL" id="OEJ30017.1"/>
    </source>
</evidence>
<dbReference type="Proteomes" id="UP000095705">
    <property type="component" value="Unassembled WGS sequence"/>
</dbReference>